<dbReference type="OrthoDB" id="2406458at2759"/>
<keyword evidence="3" id="KW-1185">Reference proteome</keyword>
<name>A0A397S9S6_9GLOM</name>
<dbReference type="Proteomes" id="UP000265703">
    <property type="component" value="Unassembled WGS sequence"/>
</dbReference>
<dbReference type="SUPFAM" id="SSF52047">
    <property type="entry name" value="RNI-like"/>
    <property type="match status" value="1"/>
</dbReference>
<reference evidence="2 3" key="1">
    <citation type="submission" date="2018-06" db="EMBL/GenBank/DDBJ databases">
        <title>Comparative genomics reveals the genomic features of Rhizophagus irregularis, R. cerebriforme, R. diaphanum and Gigaspora rosea, and their symbiotic lifestyle signature.</title>
        <authorList>
            <person name="Morin E."/>
            <person name="San Clemente H."/>
            <person name="Chen E.C.H."/>
            <person name="De La Providencia I."/>
            <person name="Hainaut M."/>
            <person name="Kuo A."/>
            <person name="Kohler A."/>
            <person name="Murat C."/>
            <person name="Tang N."/>
            <person name="Roy S."/>
            <person name="Loubradou J."/>
            <person name="Henrissat B."/>
            <person name="Grigoriev I.V."/>
            <person name="Corradi N."/>
            <person name="Roux C."/>
            <person name="Martin F.M."/>
        </authorList>
    </citation>
    <scope>NUCLEOTIDE SEQUENCE [LARGE SCALE GENOMIC DNA]</scope>
    <source>
        <strain evidence="2 3">DAOM 227022</strain>
    </source>
</reference>
<evidence type="ECO:0008006" key="4">
    <source>
        <dbReference type="Google" id="ProtNLM"/>
    </source>
</evidence>
<organism evidence="2 3">
    <name type="scientific">Glomus cerebriforme</name>
    <dbReference type="NCBI Taxonomy" id="658196"/>
    <lineage>
        <taxon>Eukaryota</taxon>
        <taxon>Fungi</taxon>
        <taxon>Fungi incertae sedis</taxon>
        <taxon>Mucoromycota</taxon>
        <taxon>Glomeromycotina</taxon>
        <taxon>Glomeromycetes</taxon>
        <taxon>Glomerales</taxon>
        <taxon>Glomeraceae</taxon>
        <taxon>Glomus</taxon>
    </lineage>
</organism>
<sequence length="354" mass="42245">MTNILTILTNDCLVEIFQHFKDDHQTLYKSIFVNKIFCELAIPLLWRNPFAFIQKLNNKILVIRTYLCFINTHYFRYELLKLPKPYFEYYKFLREFELSSFQEGLREFIRHELKLKSSTNINKKINKIIKLFNEQLGNLLLNKDNHLNHLNVHYTDISRSENQLNLCSLNDIDDVLLNINKLSLEFSVLENSSKVLIELIIRKKNNLQHLIISNKNTMNVYYNMIIKLLESQQRLITLEIPALWISTSTLEIFEKFSCSLTFLKIKDDGIKCSTFFSLLDILYNLRKFEAPSLYFHDNDFLNSLIIPVNKRYKLEYLNFTEPILLRPQISYYRLVFEIIKAISNIVIPNIYLRQ</sequence>
<evidence type="ECO:0000313" key="2">
    <source>
        <dbReference type="EMBL" id="RIA79074.1"/>
    </source>
</evidence>
<dbReference type="AlphaFoldDB" id="A0A397S9S6"/>
<accession>A0A397S9S6</accession>
<evidence type="ECO:0000313" key="1">
    <source>
        <dbReference type="EMBL" id="RIA79060.1"/>
    </source>
</evidence>
<dbReference type="EMBL" id="QKYT01001587">
    <property type="protein sequence ID" value="RIA79074.1"/>
    <property type="molecule type" value="Genomic_DNA"/>
</dbReference>
<protein>
    <recommendedName>
        <fullName evidence="4">F-box domain-containing protein</fullName>
    </recommendedName>
</protein>
<proteinExistence type="predicted"/>
<dbReference type="EMBL" id="QKYT01001608">
    <property type="protein sequence ID" value="RIA79060.1"/>
    <property type="molecule type" value="Genomic_DNA"/>
</dbReference>
<gene>
    <name evidence="2" type="ORF">C1645_841587</name>
    <name evidence="1" type="ORF">C1645_841634</name>
</gene>
<evidence type="ECO:0000313" key="3">
    <source>
        <dbReference type="Proteomes" id="UP000265703"/>
    </source>
</evidence>
<comment type="caution">
    <text evidence="2">The sequence shown here is derived from an EMBL/GenBank/DDBJ whole genome shotgun (WGS) entry which is preliminary data.</text>
</comment>